<accession>A0A4Z0YGN1</accession>
<dbReference type="GO" id="GO:0044781">
    <property type="term" value="P:bacterial-type flagellum organization"/>
    <property type="evidence" value="ECO:0007669"/>
    <property type="project" value="UniProtKB-KW"/>
</dbReference>
<evidence type="ECO:0000313" key="3">
    <source>
        <dbReference type="EMBL" id="TGJ77893.1"/>
    </source>
</evidence>
<sequence>MNQIYPYSLSGTARTSINTTSGATELKTGKSSLEMTDFMKLLAAQMANQDPTNPTDNNEFIGQMAQFASLQAMQDLRQLSLEQYGASLVGKKVVVASYDANGKYVEDTGVVDYVNYSSGSPCVVVNGKAYDLYSVMQVNSDTYKSPETSPELTVPEDSN</sequence>
<keyword evidence="4" id="KW-1185">Reference proteome</keyword>
<dbReference type="Pfam" id="PF03963">
    <property type="entry name" value="FlgD"/>
    <property type="match status" value="1"/>
</dbReference>
<name>A0A4Z0YGN1_9FIRM</name>
<evidence type="ECO:0000256" key="2">
    <source>
        <dbReference type="ARBA" id="ARBA00022795"/>
    </source>
</evidence>
<dbReference type="Proteomes" id="UP000297714">
    <property type="component" value="Unassembled WGS sequence"/>
</dbReference>
<dbReference type="InterPro" id="IPR005648">
    <property type="entry name" value="FlgD"/>
</dbReference>
<dbReference type="EMBL" id="SRMQ01000001">
    <property type="protein sequence ID" value="TGJ77893.1"/>
    <property type="molecule type" value="Genomic_DNA"/>
</dbReference>
<proteinExistence type="inferred from homology"/>
<organism evidence="3 4">
    <name type="scientific">Caproiciproducens galactitolivorans</name>
    <dbReference type="NCBI Taxonomy" id="642589"/>
    <lineage>
        <taxon>Bacteria</taxon>
        <taxon>Bacillati</taxon>
        <taxon>Bacillota</taxon>
        <taxon>Clostridia</taxon>
        <taxon>Eubacteriales</taxon>
        <taxon>Acutalibacteraceae</taxon>
        <taxon>Caproiciproducens</taxon>
    </lineage>
</organism>
<comment type="similarity">
    <text evidence="1">Belongs to the FlgD family.</text>
</comment>
<gene>
    <name evidence="3" type="primary">flgD</name>
    <name evidence="3" type="ORF">CAGA_03020</name>
</gene>
<evidence type="ECO:0000313" key="4">
    <source>
        <dbReference type="Proteomes" id="UP000297714"/>
    </source>
</evidence>
<keyword evidence="2" id="KW-1005">Bacterial flagellum biogenesis</keyword>
<evidence type="ECO:0000256" key="1">
    <source>
        <dbReference type="ARBA" id="ARBA00010577"/>
    </source>
</evidence>
<dbReference type="RefSeq" id="WP_167875128.1">
    <property type="nucleotide sequence ID" value="NZ_SRMQ01000001.1"/>
</dbReference>
<dbReference type="AlphaFoldDB" id="A0A4Z0YGN1"/>
<protein>
    <submittedName>
        <fullName evidence="3">Basal-body rod modification protein FlgD</fullName>
    </submittedName>
</protein>
<comment type="caution">
    <text evidence="3">The sequence shown here is derived from an EMBL/GenBank/DDBJ whole genome shotgun (WGS) entry which is preliminary data.</text>
</comment>
<reference evidence="3 4" key="1">
    <citation type="submission" date="2019-04" db="EMBL/GenBank/DDBJ databases">
        <authorList>
            <person name="Poehlein A."/>
            <person name="Bengelsdorf F.R."/>
            <person name="Duerre P."/>
            <person name="Daniel R."/>
        </authorList>
    </citation>
    <scope>NUCLEOTIDE SEQUENCE [LARGE SCALE GENOMIC DNA]</scope>
    <source>
        <strain evidence="3 4">BS-1</strain>
    </source>
</reference>